<comment type="caution">
    <text evidence="1">The sequence shown here is derived from an EMBL/GenBank/DDBJ whole genome shotgun (WGS) entry which is preliminary data.</text>
</comment>
<gene>
    <name evidence="1" type="ORF">PMIN01_05895</name>
</gene>
<reference evidence="1" key="1">
    <citation type="journal article" date="2020" name="Mol. Plant Microbe Interact.">
        <title>Genome Sequence of the Biocontrol Agent Coniothyrium minitans strain Conio (IMI 134523).</title>
        <authorList>
            <person name="Patel D."/>
            <person name="Shittu T.A."/>
            <person name="Baroncelli R."/>
            <person name="Muthumeenakshi S."/>
            <person name="Osborne T.H."/>
            <person name="Janganan T.K."/>
            <person name="Sreenivasaprasad S."/>
        </authorList>
    </citation>
    <scope>NUCLEOTIDE SEQUENCE</scope>
    <source>
        <strain evidence="1">Conio</strain>
    </source>
</reference>
<sequence>MSCSLAWERYTQKIILHLIVTTPSLVILPRYTSHNYGSIPGNALHRHPGHRLPRPINPAGISQLTVSFHTCIVDQYEQSVFFPARLTVEQSRESRRSSWELAGHHGVAGCCAVDAGGCECGSCGVGTRVGNLGNEAGKSGCALEADEIGGGGARGGAFRLRKVRARIGFKGKEIDWLILRFIMRGPGWQSRKRCGNGI</sequence>
<proteinExistence type="predicted"/>
<organism evidence="1 2">
    <name type="scientific">Paraphaeosphaeria minitans</name>
    <dbReference type="NCBI Taxonomy" id="565426"/>
    <lineage>
        <taxon>Eukaryota</taxon>
        <taxon>Fungi</taxon>
        <taxon>Dikarya</taxon>
        <taxon>Ascomycota</taxon>
        <taxon>Pezizomycotina</taxon>
        <taxon>Dothideomycetes</taxon>
        <taxon>Pleosporomycetidae</taxon>
        <taxon>Pleosporales</taxon>
        <taxon>Massarineae</taxon>
        <taxon>Didymosphaeriaceae</taxon>
        <taxon>Paraphaeosphaeria</taxon>
    </lineage>
</organism>
<accession>A0A9P6GKE5</accession>
<name>A0A9P6GKE5_9PLEO</name>
<dbReference type="AlphaFoldDB" id="A0A9P6GKE5"/>
<evidence type="ECO:0000313" key="1">
    <source>
        <dbReference type="EMBL" id="KAF9735980.1"/>
    </source>
</evidence>
<dbReference type="EMBL" id="WJXW01000005">
    <property type="protein sequence ID" value="KAF9735980.1"/>
    <property type="molecule type" value="Genomic_DNA"/>
</dbReference>
<keyword evidence="2" id="KW-1185">Reference proteome</keyword>
<evidence type="ECO:0000313" key="2">
    <source>
        <dbReference type="Proteomes" id="UP000756921"/>
    </source>
</evidence>
<protein>
    <submittedName>
        <fullName evidence="1">Uncharacterized protein</fullName>
    </submittedName>
</protein>
<dbReference type="Proteomes" id="UP000756921">
    <property type="component" value="Unassembled WGS sequence"/>
</dbReference>